<sequence length="892" mass="103280">MEDVPVSLTEIDFKNLFKALPGLYLVLSPELFIIEASNSYQKATHATDKDIKGKYLFDVFPENPNLKGLKSSEILEASILQVIESKKPHVLPVLRYDVENATGEYEEHYWHMHTVPILDTAGNLKQVLHEVRNITGKVKAEKEAEAVQQNLKLMSKAAGGIVWECDLIANKINWSESYKEVLGYSDSSLKAEAQVWDELVHPDDYPKVRDSIEAVIANKQKFWTGEYRYRNANGTYTDIVDHGYVIYDHLGKPERLLGSMVDVSRQKTHEQELQKSQERFMRIAMATNDVIWDWDLEDDSIWWNEGFKTLFGYTEKDIEPTSISWTNRVHPDDLPHVNETIYDVINSGNTNWEHEYRFRCADGSYKLVIDRGYVIHSSNGKAIRMVGAMVDITEKKQFEQQLQETTNWSVKIMESLPLMVWTAASDGAINYINQRWTEYTGSTLQEMKDWRWENFTHPEDFKRSSTLWSQCLKTGEPYVNQSRWKSGKDGTYRWFLARAVPIRNSLGEVTLWVGSHTDIEDQKQLQIELQRATHRFQFLAESIPQMVWTTLSDGFHDYFNQHWVNYTGLTLEESLGMKWIELLHPDDRQHSWNRWQYSLRTGDFYEVEYRLRNGSNGPYRWFLGRAMAMRDEKGNIVKWFGTCTDIEDHKRAEEELVAKNLELERINQDLDSFVYTASHDLKLPIINMAGIFEALNDTATYNDPDAPRMIEMFNKSLQQIHNTIHDLAEVVKIQKSQDSEVETVDLTGISNDVIVSLQDFLADSGAQVITDFSAAPTVPFTRANMKSILYNLISNALKYRAHDRTPQVSLSTEQKGNYIELKVQDNGLGIDMNKHQSKLFQMFKRFHNHVPGSGLGLYIVNRLLTNQGGYINIESKLDEGTTFYLYFRLKKT</sequence>
<dbReference type="PRINTS" id="PR00344">
    <property type="entry name" value="BCTRLSENSOR"/>
</dbReference>
<dbReference type="InterPro" id="IPR004358">
    <property type="entry name" value="Sig_transdc_His_kin-like_C"/>
</dbReference>
<evidence type="ECO:0000256" key="1">
    <source>
        <dbReference type="ARBA" id="ARBA00000085"/>
    </source>
</evidence>
<dbReference type="Pfam" id="PF08448">
    <property type="entry name" value="PAS_4"/>
    <property type="match status" value="1"/>
</dbReference>
<feature type="domain" description="PAS" evidence="7">
    <location>
        <begin position="147"/>
        <end position="219"/>
    </location>
</feature>
<keyword evidence="3" id="KW-0597">Phosphoprotein</keyword>
<dbReference type="InterPro" id="IPR001610">
    <property type="entry name" value="PAC"/>
</dbReference>
<dbReference type="InterPro" id="IPR036097">
    <property type="entry name" value="HisK_dim/P_sf"/>
</dbReference>
<feature type="domain" description="PAC" evidence="8">
    <location>
        <begin position="352"/>
        <end position="404"/>
    </location>
</feature>
<dbReference type="SUPFAM" id="SSF47384">
    <property type="entry name" value="Homodimeric domain of signal transducing histidine kinase"/>
    <property type="match status" value="1"/>
</dbReference>
<protein>
    <recommendedName>
        <fullName evidence="2">histidine kinase</fullName>
        <ecNumber evidence="2">2.7.13.3</ecNumber>
    </recommendedName>
</protein>
<dbReference type="SUPFAM" id="SSF55874">
    <property type="entry name" value="ATPase domain of HSP90 chaperone/DNA topoisomerase II/histidine kinase"/>
    <property type="match status" value="1"/>
</dbReference>
<accession>A0ABW4X3Y8</accession>
<dbReference type="SMART" id="SM00387">
    <property type="entry name" value="HATPase_c"/>
    <property type="match status" value="1"/>
</dbReference>
<feature type="domain" description="PAC" evidence="8">
    <location>
        <begin position="223"/>
        <end position="275"/>
    </location>
</feature>
<evidence type="ECO:0000256" key="2">
    <source>
        <dbReference type="ARBA" id="ARBA00012438"/>
    </source>
</evidence>
<dbReference type="InterPro" id="IPR005467">
    <property type="entry name" value="His_kinase_dom"/>
</dbReference>
<feature type="domain" description="PAS" evidence="7">
    <location>
        <begin position="532"/>
        <end position="602"/>
    </location>
</feature>
<dbReference type="Pfam" id="PF02518">
    <property type="entry name" value="HATPase_c"/>
    <property type="match status" value="1"/>
</dbReference>
<dbReference type="InterPro" id="IPR013656">
    <property type="entry name" value="PAS_4"/>
</dbReference>
<keyword evidence="4" id="KW-0808">Transferase</keyword>
<dbReference type="InterPro" id="IPR052162">
    <property type="entry name" value="Sensor_kinase/Photoreceptor"/>
</dbReference>
<dbReference type="InterPro" id="IPR013655">
    <property type="entry name" value="PAS_fold_3"/>
</dbReference>
<evidence type="ECO:0000259" key="8">
    <source>
        <dbReference type="PROSITE" id="PS50113"/>
    </source>
</evidence>
<organism evidence="9 10">
    <name type="scientific">Pontibacter silvestris</name>
    <dbReference type="NCBI Taxonomy" id="2305183"/>
    <lineage>
        <taxon>Bacteria</taxon>
        <taxon>Pseudomonadati</taxon>
        <taxon>Bacteroidota</taxon>
        <taxon>Cytophagia</taxon>
        <taxon>Cytophagales</taxon>
        <taxon>Hymenobacteraceae</taxon>
        <taxon>Pontibacter</taxon>
    </lineage>
</organism>
<dbReference type="InterPro" id="IPR035965">
    <property type="entry name" value="PAS-like_dom_sf"/>
</dbReference>
<comment type="caution">
    <text evidence="9">The sequence shown here is derived from an EMBL/GenBank/DDBJ whole genome shotgun (WGS) entry which is preliminary data.</text>
</comment>
<dbReference type="Gene3D" id="1.10.287.130">
    <property type="match status" value="1"/>
</dbReference>
<dbReference type="EMBL" id="JBHUHV010000059">
    <property type="protein sequence ID" value="MFD2069352.1"/>
    <property type="molecule type" value="Genomic_DNA"/>
</dbReference>
<dbReference type="Gene3D" id="3.30.565.10">
    <property type="entry name" value="Histidine kinase-like ATPase, C-terminal domain"/>
    <property type="match status" value="1"/>
</dbReference>
<reference evidence="10" key="1">
    <citation type="journal article" date="2019" name="Int. J. Syst. Evol. Microbiol.">
        <title>The Global Catalogue of Microorganisms (GCM) 10K type strain sequencing project: providing services to taxonomists for standard genome sequencing and annotation.</title>
        <authorList>
            <consortium name="The Broad Institute Genomics Platform"/>
            <consortium name="The Broad Institute Genome Sequencing Center for Infectious Disease"/>
            <person name="Wu L."/>
            <person name="Ma J."/>
        </authorList>
    </citation>
    <scope>NUCLEOTIDE SEQUENCE [LARGE SCALE GENOMIC DNA]</scope>
    <source>
        <strain evidence="10">JCM 16545</strain>
    </source>
</reference>
<dbReference type="PANTHER" id="PTHR43304">
    <property type="entry name" value="PHYTOCHROME-LIKE PROTEIN CPH1"/>
    <property type="match status" value="1"/>
</dbReference>
<evidence type="ECO:0000256" key="3">
    <source>
        <dbReference type="ARBA" id="ARBA00022553"/>
    </source>
</evidence>
<dbReference type="InterPro" id="IPR003661">
    <property type="entry name" value="HisK_dim/P_dom"/>
</dbReference>
<dbReference type="CDD" id="cd00130">
    <property type="entry name" value="PAS"/>
    <property type="match status" value="4"/>
</dbReference>
<evidence type="ECO:0000256" key="5">
    <source>
        <dbReference type="ARBA" id="ARBA00022777"/>
    </source>
</evidence>
<dbReference type="CDD" id="cd00082">
    <property type="entry name" value="HisKA"/>
    <property type="match status" value="1"/>
</dbReference>
<proteinExistence type="predicted"/>
<feature type="domain" description="Histidine kinase" evidence="6">
    <location>
        <begin position="676"/>
        <end position="891"/>
    </location>
</feature>
<dbReference type="SMART" id="SM00091">
    <property type="entry name" value="PAS"/>
    <property type="match status" value="5"/>
</dbReference>
<keyword evidence="10" id="KW-1185">Reference proteome</keyword>
<feature type="domain" description="PAC" evidence="8">
    <location>
        <begin position="478"/>
        <end position="531"/>
    </location>
</feature>
<dbReference type="PROSITE" id="PS50112">
    <property type="entry name" value="PAS"/>
    <property type="match status" value="4"/>
</dbReference>
<evidence type="ECO:0000313" key="9">
    <source>
        <dbReference type="EMBL" id="MFD2069352.1"/>
    </source>
</evidence>
<evidence type="ECO:0000259" key="6">
    <source>
        <dbReference type="PROSITE" id="PS50109"/>
    </source>
</evidence>
<dbReference type="PANTHER" id="PTHR43304:SF1">
    <property type="entry name" value="PAC DOMAIN-CONTAINING PROTEIN"/>
    <property type="match status" value="1"/>
</dbReference>
<evidence type="ECO:0000256" key="4">
    <source>
        <dbReference type="ARBA" id="ARBA00022679"/>
    </source>
</evidence>
<feature type="domain" description="PAC" evidence="8">
    <location>
        <begin position="605"/>
        <end position="658"/>
    </location>
</feature>
<dbReference type="InterPro" id="IPR000700">
    <property type="entry name" value="PAS-assoc_C"/>
</dbReference>
<evidence type="ECO:0000313" key="10">
    <source>
        <dbReference type="Proteomes" id="UP001597369"/>
    </source>
</evidence>
<dbReference type="RefSeq" id="WP_229961315.1">
    <property type="nucleotide sequence ID" value="NZ_JAJJWI010000011.1"/>
</dbReference>
<dbReference type="InterPro" id="IPR003594">
    <property type="entry name" value="HATPase_dom"/>
</dbReference>
<dbReference type="Proteomes" id="UP001597369">
    <property type="component" value="Unassembled WGS sequence"/>
</dbReference>
<dbReference type="PROSITE" id="PS50113">
    <property type="entry name" value="PAC"/>
    <property type="match status" value="4"/>
</dbReference>
<dbReference type="InterPro" id="IPR036890">
    <property type="entry name" value="HATPase_C_sf"/>
</dbReference>
<dbReference type="SUPFAM" id="SSF55785">
    <property type="entry name" value="PYP-like sensor domain (PAS domain)"/>
    <property type="match status" value="5"/>
</dbReference>
<evidence type="ECO:0000259" key="7">
    <source>
        <dbReference type="PROSITE" id="PS50112"/>
    </source>
</evidence>
<name>A0ABW4X3Y8_9BACT</name>
<keyword evidence="5" id="KW-0418">Kinase</keyword>
<dbReference type="Gene3D" id="3.30.450.20">
    <property type="entry name" value="PAS domain"/>
    <property type="match status" value="5"/>
</dbReference>
<dbReference type="SMART" id="SM00086">
    <property type="entry name" value="PAC"/>
    <property type="match status" value="4"/>
</dbReference>
<dbReference type="InterPro" id="IPR000014">
    <property type="entry name" value="PAS"/>
</dbReference>
<dbReference type="EC" id="2.7.13.3" evidence="2"/>
<dbReference type="PROSITE" id="PS50109">
    <property type="entry name" value="HIS_KIN"/>
    <property type="match status" value="1"/>
</dbReference>
<dbReference type="NCBIfam" id="TIGR00229">
    <property type="entry name" value="sensory_box"/>
    <property type="match status" value="4"/>
</dbReference>
<comment type="catalytic activity">
    <reaction evidence="1">
        <text>ATP + protein L-histidine = ADP + protein N-phospho-L-histidine.</text>
        <dbReference type="EC" id="2.7.13.3"/>
    </reaction>
</comment>
<feature type="domain" description="PAS" evidence="7">
    <location>
        <begin position="405"/>
        <end position="475"/>
    </location>
</feature>
<dbReference type="Pfam" id="PF08447">
    <property type="entry name" value="PAS_3"/>
    <property type="match status" value="4"/>
</dbReference>
<gene>
    <name evidence="9" type="ORF">ACFSKU_20885</name>
</gene>
<feature type="domain" description="PAS" evidence="7">
    <location>
        <begin position="276"/>
        <end position="348"/>
    </location>
</feature>